<proteinExistence type="predicted"/>
<name>A0ACB9GE78_CICIN</name>
<evidence type="ECO:0000313" key="2">
    <source>
        <dbReference type="Proteomes" id="UP001055811"/>
    </source>
</evidence>
<accession>A0ACB9GE78</accession>
<comment type="caution">
    <text evidence="1">The sequence shown here is derived from an EMBL/GenBank/DDBJ whole genome shotgun (WGS) entry which is preliminary data.</text>
</comment>
<protein>
    <submittedName>
        <fullName evidence="1">Uncharacterized protein</fullName>
    </submittedName>
</protein>
<reference evidence="2" key="1">
    <citation type="journal article" date="2022" name="Mol. Ecol. Resour.">
        <title>The genomes of chicory, endive, great burdock and yacon provide insights into Asteraceae palaeo-polyploidization history and plant inulin production.</title>
        <authorList>
            <person name="Fan W."/>
            <person name="Wang S."/>
            <person name="Wang H."/>
            <person name="Wang A."/>
            <person name="Jiang F."/>
            <person name="Liu H."/>
            <person name="Zhao H."/>
            <person name="Xu D."/>
            <person name="Zhang Y."/>
        </authorList>
    </citation>
    <scope>NUCLEOTIDE SEQUENCE [LARGE SCALE GENOMIC DNA]</scope>
    <source>
        <strain evidence="2">cv. Punajuju</strain>
    </source>
</reference>
<dbReference type="Proteomes" id="UP001055811">
    <property type="component" value="Linkage Group LG02"/>
</dbReference>
<organism evidence="1 2">
    <name type="scientific">Cichorium intybus</name>
    <name type="common">Chicory</name>
    <dbReference type="NCBI Taxonomy" id="13427"/>
    <lineage>
        <taxon>Eukaryota</taxon>
        <taxon>Viridiplantae</taxon>
        <taxon>Streptophyta</taxon>
        <taxon>Embryophyta</taxon>
        <taxon>Tracheophyta</taxon>
        <taxon>Spermatophyta</taxon>
        <taxon>Magnoliopsida</taxon>
        <taxon>eudicotyledons</taxon>
        <taxon>Gunneridae</taxon>
        <taxon>Pentapetalae</taxon>
        <taxon>asterids</taxon>
        <taxon>campanulids</taxon>
        <taxon>Asterales</taxon>
        <taxon>Asteraceae</taxon>
        <taxon>Cichorioideae</taxon>
        <taxon>Cichorieae</taxon>
        <taxon>Cichoriinae</taxon>
        <taxon>Cichorium</taxon>
    </lineage>
</organism>
<gene>
    <name evidence="1" type="ORF">L2E82_11368</name>
</gene>
<reference evidence="1 2" key="2">
    <citation type="journal article" date="2022" name="Mol. Ecol. Resour.">
        <title>The genomes of chicory, endive, great burdock and yacon provide insights into Asteraceae paleo-polyploidization history and plant inulin production.</title>
        <authorList>
            <person name="Fan W."/>
            <person name="Wang S."/>
            <person name="Wang H."/>
            <person name="Wang A."/>
            <person name="Jiang F."/>
            <person name="Liu H."/>
            <person name="Zhao H."/>
            <person name="Xu D."/>
            <person name="Zhang Y."/>
        </authorList>
    </citation>
    <scope>NUCLEOTIDE SEQUENCE [LARGE SCALE GENOMIC DNA]</scope>
    <source>
        <strain evidence="2">cv. Punajuju</strain>
        <tissue evidence="1">Leaves</tissue>
    </source>
</reference>
<evidence type="ECO:0000313" key="1">
    <source>
        <dbReference type="EMBL" id="KAI3781355.1"/>
    </source>
</evidence>
<dbReference type="EMBL" id="CM042010">
    <property type="protein sequence ID" value="KAI3781355.1"/>
    <property type="molecule type" value="Genomic_DNA"/>
</dbReference>
<sequence>MLIPLASDYELKVDFTNCSHCCSETSSGPDLTRPPNPSEVFGIKKSSSGSGISESDISGLVSQLRELQKRNVELDEENKKLISELHSNEVEKDMLLLVVELPNK</sequence>
<keyword evidence="2" id="KW-1185">Reference proteome</keyword>